<evidence type="ECO:0000313" key="5">
    <source>
        <dbReference type="EMBL" id="PQJ74378.1"/>
    </source>
</evidence>
<dbReference type="InterPro" id="IPR036428">
    <property type="entry name" value="PCD_sf"/>
</dbReference>
<dbReference type="NCBIfam" id="NF002017">
    <property type="entry name" value="PRK00823.1-2"/>
    <property type="match status" value="1"/>
</dbReference>
<dbReference type="PANTHER" id="PTHR12599:SF0">
    <property type="entry name" value="PTERIN-4-ALPHA-CARBINOLAMINE DEHYDRATASE"/>
    <property type="match status" value="1"/>
</dbReference>
<comment type="similarity">
    <text evidence="2 4">Belongs to the pterin-4-alpha-carbinolamine dehydratase family.</text>
</comment>
<comment type="catalytic activity">
    <reaction evidence="1 4">
        <text>(4aS,6R)-4a-hydroxy-L-erythro-5,6,7,8-tetrahydrobiopterin = (6R)-L-erythro-6,7-dihydrobiopterin + H2O</text>
        <dbReference type="Rhea" id="RHEA:11920"/>
        <dbReference type="ChEBI" id="CHEBI:15377"/>
        <dbReference type="ChEBI" id="CHEBI:15642"/>
        <dbReference type="ChEBI" id="CHEBI:43120"/>
        <dbReference type="EC" id="4.2.1.96"/>
    </reaction>
</comment>
<dbReference type="RefSeq" id="WP_105045525.1">
    <property type="nucleotide sequence ID" value="NZ_CP150662.1"/>
</dbReference>
<dbReference type="SUPFAM" id="SSF55248">
    <property type="entry name" value="PCD-like"/>
    <property type="match status" value="1"/>
</dbReference>
<evidence type="ECO:0000313" key="6">
    <source>
        <dbReference type="Proteomes" id="UP000237608"/>
    </source>
</evidence>
<dbReference type="OrthoDB" id="9794987at2"/>
<organism evidence="5 6">
    <name type="scientific">Polaribacter gangjinensis</name>
    <dbReference type="NCBI Taxonomy" id="574710"/>
    <lineage>
        <taxon>Bacteria</taxon>
        <taxon>Pseudomonadati</taxon>
        <taxon>Bacteroidota</taxon>
        <taxon>Flavobacteriia</taxon>
        <taxon>Flavobacteriales</taxon>
        <taxon>Flavobacteriaceae</taxon>
    </lineage>
</organism>
<evidence type="ECO:0000256" key="1">
    <source>
        <dbReference type="ARBA" id="ARBA00001554"/>
    </source>
</evidence>
<evidence type="ECO:0000256" key="2">
    <source>
        <dbReference type="ARBA" id="ARBA00006472"/>
    </source>
</evidence>
<dbReference type="Pfam" id="PF01329">
    <property type="entry name" value="Pterin_4a"/>
    <property type="match status" value="1"/>
</dbReference>
<dbReference type="GO" id="GO:0008124">
    <property type="term" value="F:4-alpha-hydroxytetrahydrobiopterin dehydratase activity"/>
    <property type="evidence" value="ECO:0007669"/>
    <property type="project" value="UniProtKB-UniRule"/>
</dbReference>
<dbReference type="Gene3D" id="3.30.1360.20">
    <property type="entry name" value="Transcriptional coactivator/pterin dehydratase"/>
    <property type="match status" value="1"/>
</dbReference>
<dbReference type="EMBL" id="MSCL01000001">
    <property type="protein sequence ID" value="PQJ74378.1"/>
    <property type="molecule type" value="Genomic_DNA"/>
</dbReference>
<dbReference type="InterPro" id="IPR001533">
    <property type="entry name" value="Pterin_deHydtase"/>
</dbReference>
<dbReference type="AlphaFoldDB" id="A0A2S7W9R9"/>
<name>A0A2S7W9R9_9FLAO</name>
<dbReference type="PANTHER" id="PTHR12599">
    <property type="entry name" value="PTERIN-4-ALPHA-CARBINOLAMINE DEHYDRATASE"/>
    <property type="match status" value="1"/>
</dbReference>
<dbReference type="Proteomes" id="UP000237608">
    <property type="component" value="Unassembled WGS sequence"/>
</dbReference>
<sequence>MEKLNILEIEERLTHLVDWEYYDDALHTDFEFDNFKDCMSAMNRIAFECEALNHHPEWTNIYNTLQITLTTHDAGGVTDLDFQLATIINKIVEVEEIDEEE</sequence>
<evidence type="ECO:0000256" key="3">
    <source>
        <dbReference type="ARBA" id="ARBA00023239"/>
    </source>
</evidence>
<evidence type="ECO:0000256" key="4">
    <source>
        <dbReference type="HAMAP-Rule" id="MF_00434"/>
    </source>
</evidence>
<accession>A0A2S7W9R9</accession>
<reference evidence="5 6" key="1">
    <citation type="submission" date="2016-12" db="EMBL/GenBank/DDBJ databases">
        <title>Trade-off between light-utilization and light-protection in marine flavobacteria.</title>
        <authorList>
            <person name="Kumagai Y."/>
            <person name="Yoshizawa S."/>
            <person name="Kogure K."/>
            <person name="Iwasaki W."/>
        </authorList>
    </citation>
    <scope>NUCLEOTIDE SEQUENCE [LARGE SCALE GENOMIC DNA]</scope>
    <source>
        <strain evidence="5 6">KCTC 22729</strain>
    </source>
</reference>
<keyword evidence="3 4" id="KW-0456">Lyase</keyword>
<comment type="caution">
    <text evidence="5">The sequence shown here is derived from an EMBL/GenBank/DDBJ whole genome shotgun (WGS) entry which is preliminary data.</text>
</comment>
<dbReference type="HAMAP" id="MF_00434">
    <property type="entry name" value="Pterin_4_alpha"/>
    <property type="match status" value="1"/>
</dbReference>
<protein>
    <recommendedName>
        <fullName evidence="4">Putative pterin-4-alpha-carbinolamine dehydratase</fullName>
        <shortName evidence="4">PHS</shortName>
        <ecNumber evidence="4">4.2.1.96</ecNumber>
    </recommendedName>
    <alternativeName>
        <fullName evidence="4">4-alpha-hydroxy-tetrahydropterin dehydratase</fullName>
    </alternativeName>
    <alternativeName>
        <fullName evidence="4">Pterin carbinolamine dehydratase</fullName>
        <shortName evidence="4">PCD</shortName>
    </alternativeName>
</protein>
<proteinExistence type="inferred from homology"/>
<keyword evidence="6" id="KW-1185">Reference proteome</keyword>
<dbReference type="EC" id="4.2.1.96" evidence="4"/>
<gene>
    <name evidence="5" type="ORF">BTO13_03415</name>
</gene>
<dbReference type="GO" id="GO:0006729">
    <property type="term" value="P:tetrahydrobiopterin biosynthetic process"/>
    <property type="evidence" value="ECO:0007669"/>
    <property type="project" value="InterPro"/>
</dbReference>